<gene>
    <name evidence="10" type="ORF">RAS12_26180</name>
</gene>
<feature type="domain" description="Response regulatory" evidence="8">
    <location>
        <begin position="6"/>
        <end position="118"/>
    </location>
</feature>
<organism evidence="10 11">
    <name type="scientific">Achromobacter seleniivolatilans</name>
    <dbReference type="NCBI Taxonomy" id="3047478"/>
    <lineage>
        <taxon>Bacteria</taxon>
        <taxon>Pseudomonadati</taxon>
        <taxon>Pseudomonadota</taxon>
        <taxon>Betaproteobacteria</taxon>
        <taxon>Burkholderiales</taxon>
        <taxon>Alcaligenaceae</taxon>
        <taxon>Achromobacter</taxon>
    </lineage>
</organism>
<dbReference type="PROSITE" id="PS51755">
    <property type="entry name" value="OMPR_PHOB"/>
    <property type="match status" value="1"/>
</dbReference>
<accession>A0ABY9LZ83</accession>
<comment type="caution">
    <text evidence="6">Lacks conserved residue(s) required for the propagation of feature annotation.</text>
</comment>
<evidence type="ECO:0000256" key="2">
    <source>
        <dbReference type="ARBA" id="ARBA00023012"/>
    </source>
</evidence>
<evidence type="ECO:0000256" key="7">
    <source>
        <dbReference type="PROSITE-ProRule" id="PRU01091"/>
    </source>
</evidence>
<dbReference type="PANTHER" id="PTHR48111">
    <property type="entry name" value="REGULATOR OF RPOS"/>
    <property type="match status" value="1"/>
</dbReference>
<dbReference type="EMBL" id="CP132976">
    <property type="protein sequence ID" value="WMD20062.1"/>
    <property type="molecule type" value="Genomic_DNA"/>
</dbReference>
<dbReference type="SMART" id="SM00862">
    <property type="entry name" value="Trans_reg_C"/>
    <property type="match status" value="1"/>
</dbReference>
<reference evidence="10 11" key="1">
    <citation type="submission" date="2023-08" db="EMBL/GenBank/DDBJ databases">
        <title>Achromobacter seleniivolatilans sp. nov., isolated from seleniferous soil.</title>
        <authorList>
            <person name="Zhang S."/>
            <person name="Li K."/>
            <person name="Peng J."/>
            <person name="Zhao Q."/>
            <person name="Wang H."/>
            <person name="Guo Y."/>
        </authorList>
    </citation>
    <scope>NUCLEOTIDE SEQUENCE [LARGE SCALE GENOMIC DNA]</scope>
    <source>
        <strain evidence="10 11">R39</strain>
    </source>
</reference>
<dbReference type="InterPro" id="IPR001789">
    <property type="entry name" value="Sig_transdc_resp-reg_receiver"/>
</dbReference>
<evidence type="ECO:0000259" key="8">
    <source>
        <dbReference type="PROSITE" id="PS50110"/>
    </source>
</evidence>
<dbReference type="Proteomes" id="UP001234798">
    <property type="component" value="Chromosome"/>
</dbReference>
<dbReference type="SUPFAM" id="SSF46894">
    <property type="entry name" value="C-terminal effector domain of the bipartite response regulators"/>
    <property type="match status" value="1"/>
</dbReference>
<keyword evidence="5" id="KW-0804">Transcription</keyword>
<feature type="DNA-binding region" description="OmpR/PhoB-type" evidence="7">
    <location>
        <begin position="135"/>
        <end position="237"/>
    </location>
</feature>
<dbReference type="InterPro" id="IPR011006">
    <property type="entry name" value="CheY-like_superfamily"/>
</dbReference>
<dbReference type="Gene3D" id="1.10.10.10">
    <property type="entry name" value="Winged helix-like DNA-binding domain superfamily/Winged helix DNA-binding domain"/>
    <property type="match status" value="1"/>
</dbReference>
<dbReference type="InterPro" id="IPR001867">
    <property type="entry name" value="OmpR/PhoB-type_DNA-bd"/>
</dbReference>
<keyword evidence="1" id="KW-0597">Phosphoprotein</keyword>
<sequence>MNNTLDVIFLGNDDARHARLVEALSHLGFSVRRCLDLVDVYDRYSRRPSPLIVLEAPLPDIHNAAVRLRAVDRGLGIVAIAAFADTESRIRTLLCGADACLPPDVSGLELAAVLQSLVRRAVGLDGMDSSTSDVHAEEPIQETWRLANKGWTLISPSGRTLGLTTGERDFLSRLVSAPDRKVSRDAFYADGADDADSGITRRRFVDVMISRLRRKAAANLMTLPIRAVHGWGYMFASDITLDLDFRDSGDESRYEALDEWRRETADAGASTRRAVQVA</sequence>
<feature type="domain" description="OmpR/PhoB-type" evidence="9">
    <location>
        <begin position="135"/>
        <end position="237"/>
    </location>
</feature>
<evidence type="ECO:0000256" key="1">
    <source>
        <dbReference type="ARBA" id="ARBA00022553"/>
    </source>
</evidence>
<dbReference type="InterPro" id="IPR036388">
    <property type="entry name" value="WH-like_DNA-bd_sf"/>
</dbReference>
<dbReference type="PROSITE" id="PS50110">
    <property type="entry name" value="RESPONSE_REGULATORY"/>
    <property type="match status" value="1"/>
</dbReference>
<dbReference type="Pfam" id="PF00486">
    <property type="entry name" value="Trans_reg_C"/>
    <property type="match status" value="1"/>
</dbReference>
<keyword evidence="2" id="KW-0902">Two-component regulatory system</keyword>
<dbReference type="InterPro" id="IPR016032">
    <property type="entry name" value="Sig_transdc_resp-reg_C-effctor"/>
</dbReference>
<dbReference type="InterPro" id="IPR039420">
    <property type="entry name" value="WalR-like"/>
</dbReference>
<evidence type="ECO:0000256" key="5">
    <source>
        <dbReference type="ARBA" id="ARBA00023163"/>
    </source>
</evidence>
<keyword evidence="4 7" id="KW-0238">DNA-binding</keyword>
<keyword evidence="3" id="KW-0805">Transcription regulation</keyword>
<proteinExistence type="predicted"/>
<keyword evidence="11" id="KW-1185">Reference proteome</keyword>
<dbReference type="PANTHER" id="PTHR48111:SF4">
    <property type="entry name" value="DNA-BINDING DUAL TRANSCRIPTIONAL REGULATOR OMPR"/>
    <property type="match status" value="1"/>
</dbReference>
<evidence type="ECO:0000256" key="4">
    <source>
        <dbReference type="ARBA" id="ARBA00023125"/>
    </source>
</evidence>
<name>A0ABY9LZ83_9BURK</name>
<evidence type="ECO:0000313" key="11">
    <source>
        <dbReference type="Proteomes" id="UP001234798"/>
    </source>
</evidence>
<protein>
    <submittedName>
        <fullName evidence="10">Winged helix-turn-helix domain-containing protein</fullName>
    </submittedName>
</protein>
<dbReference type="SUPFAM" id="SSF52172">
    <property type="entry name" value="CheY-like"/>
    <property type="match status" value="1"/>
</dbReference>
<evidence type="ECO:0000256" key="3">
    <source>
        <dbReference type="ARBA" id="ARBA00023015"/>
    </source>
</evidence>
<dbReference type="Gene3D" id="3.40.50.2300">
    <property type="match status" value="1"/>
</dbReference>
<dbReference type="RefSeq" id="WP_306942868.1">
    <property type="nucleotide sequence ID" value="NZ_CP132976.1"/>
</dbReference>
<evidence type="ECO:0000256" key="6">
    <source>
        <dbReference type="PROSITE-ProRule" id="PRU00169"/>
    </source>
</evidence>
<evidence type="ECO:0000259" key="9">
    <source>
        <dbReference type="PROSITE" id="PS51755"/>
    </source>
</evidence>
<evidence type="ECO:0000313" key="10">
    <source>
        <dbReference type="EMBL" id="WMD20062.1"/>
    </source>
</evidence>